<evidence type="ECO:0000313" key="4">
    <source>
        <dbReference type="Proteomes" id="UP000189703"/>
    </source>
</evidence>
<feature type="signal peptide" evidence="2">
    <location>
        <begin position="1"/>
        <end position="15"/>
    </location>
</feature>
<name>A0A1U8BEG6_NELNU</name>
<dbReference type="OrthoDB" id="1917820at2759"/>
<protein>
    <submittedName>
        <fullName evidence="5">Uncharacterized protein LOC104610255</fullName>
    </submittedName>
</protein>
<dbReference type="InterPro" id="IPR029480">
    <property type="entry name" value="Transpos_assoc"/>
</dbReference>
<feature type="chain" id="PRO_5012120672" evidence="2">
    <location>
        <begin position="16"/>
        <end position="613"/>
    </location>
</feature>
<dbReference type="GeneID" id="104610255"/>
<organism evidence="4 5">
    <name type="scientific">Nelumbo nucifera</name>
    <name type="common">Sacred lotus</name>
    <dbReference type="NCBI Taxonomy" id="4432"/>
    <lineage>
        <taxon>Eukaryota</taxon>
        <taxon>Viridiplantae</taxon>
        <taxon>Streptophyta</taxon>
        <taxon>Embryophyta</taxon>
        <taxon>Tracheophyta</taxon>
        <taxon>Spermatophyta</taxon>
        <taxon>Magnoliopsida</taxon>
        <taxon>Proteales</taxon>
        <taxon>Nelumbonaceae</taxon>
        <taxon>Nelumbo</taxon>
    </lineage>
</organism>
<dbReference type="KEGG" id="nnu:104610255"/>
<evidence type="ECO:0000256" key="1">
    <source>
        <dbReference type="SAM" id="MobiDB-lite"/>
    </source>
</evidence>
<dbReference type="AlphaFoldDB" id="A0A1U8BEG6"/>
<evidence type="ECO:0000256" key="2">
    <source>
        <dbReference type="SAM" id="SignalP"/>
    </source>
</evidence>
<dbReference type="InParanoid" id="A0A1U8BEG6"/>
<evidence type="ECO:0000259" key="3">
    <source>
        <dbReference type="Pfam" id="PF13963"/>
    </source>
</evidence>
<dbReference type="PANTHER" id="PTHR10775:SF182">
    <property type="entry name" value="TRANSPOSON, EN_SPM-LIKE, TRANSPOSASE-ASSOCIATED DOMAIN PROTEIN-RELATED"/>
    <property type="match status" value="1"/>
</dbReference>
<evidence type="ECO:0000313" key="5">
    <source>
        <dbReference type="RefSeq" id="XP_010275092.1"/>
    </source>
</evidence>
<dbReference type="Proteomes" id="UP000189703">
    <property type="component" value="Unplaced"/>
</dbReference>
<dbReference type="InterPro" id="IPR004242">
    <property type="entry name" value="Transposase_21"/>
</dbReference>
<gene>
    <name evidence="5" type="primary">LOC104610255</name>
</gene>
<feature type="domain" description="Transposase-associated" evidence="3">
    <location>
        <begin position="87"/>
        <end position="154"/>
    </location>
</feature>
<dbReference type="eggNOG" id="ENOG502RRNE">
    <property type="taxonomic scope" value="Eukaryota"/>
</dbReference>
<sequence length="613" mass="69926">MGTLVALVIIQIGIGLCIHRRKSIKNTTTLSHMDPNFKGLIILSYREIKDLTGSFKHCLGPKRFKGVLPSNQAVAIKDLKAAVSEKQFRLSQAYRNGVMQFIDFAFTHSSQADRILCPCIRCNNLFWVTRWDARDHLICEGFSTNYTFWKFHGEESAFVMHESGNTLNGDPCPNDDMRGLQHNAFGFSYSSDEDNDAEQKPKYSNDFEGGKFLKLLEDADKELYPGCKKFTKLSFIVGLYHIKCISNWSNQSFTMLLELLKDALPTGETLPNSFYEVKKIIVDLGLSYNKIDACPNDCMLYWKEAANDQSCSKCGASRWDEAKNSNGVIGTSSLKNKKIVAKILCHFPLKPRLQRLFISSHTTTLMRWHEEGRTKDGVLRHPVDSPTWKTFDNLHPDFNANCRSVRLGLAADGFNPFRTMSITYSTWPVILIPYNLPPWMCMKQSYFIIFLLISGPFLPGNDIDVYLQPLIDDLKELWEVGVITFDASTKKLFPLYAALMWTISDFPAYSMLSGWSTKGRYACLCCNKKTNAQYCYMGHRRFLEHDHKFRTDKRSFNGKNDFRTAPPTLHGSDVLSQLEGFVNTFGKKPSTPTNESKKRKVHNKSKQIEEQDG</sequence>
<keyword evidence="2" id="KW-0732">Signal</keyword>
<dbReference type="Pfam" id="PF13963">
    <property type="entry name" value="Transpos_assoc"/>
    <property type="match status" value="1"/>
</dbReference>
<keyword evidence="4" id="KW-1185">Reference proteome</keyword>
<dbReference type="OMA" id="WIFHRES"/>
<dbReference type="Pfam" id="PF02992">
    <property type="entry name" value="Transposase_21"/>
    <property type="match status" value="1"/>
</dbReference>
<feature type="region of interest" description="Disordered" evidence="1">
    <location>
        <begin position="585"/>
        <end position="613"/>
    </location>
</feature>
<dbReference type="PANTHER" id="PTHR10775">
    <property type="entry name" value="OS08G0208400 PROTEIN"/>
    <property type="match status" value="1"/>
</dbReference>
<reference evidence="5" key="1">
    <citation type="submission" date="2025-08" db="UniProtKB">
        <authorList>
            <consortium name="RefSeq"/>
        </authorList>
    </citation>
    <scope>IDENTIFICATION</scope>
</reference>
<accession>A0A1U8BEG6</accession>
<proteinExistence type="predicted"/>
<dbReference type="RefSeq" id="XP_010275092.1">
    <property type="nucleotide sequence ID" value="XM_010276790.1"/>
</dbReference>